<sequence length="56" mass="6649">MKDHDLNDLGYVANVFNHVLEWICAMIVNQKDTISNMTLDLKYIKKIMNWRSHLTL</sequence>
<dbReference type="EMBL" id="QKYT01000747">
    <property type="protein sequence ID" value="RIA81766.1"/>
    <property type="molecule type" value="Genomic_DNA"/>
</dbReference>
<feature type="non-terminal residue" evidence="1">
    <location>
        <position position="56"/>
    </location>
</feature>
<gene>
    <name evidence="1" type="ORF">C1645_789690</name>
</gene>
<accession>A0A397SAK8</accession>
<keyword evidence="2" id="KW-1185">Reference proteome</keyword>
<comment type="caution">
    <text evidence="1">The sequence shown here is derived from an EMBL/GenBank/DDBJ whole genome shotgun (WGS) entry which is preliminary data.</text>
</comment>
<protein>
    <submittedName>
        <fullName evidence="1">Uncharacterized protein</fullName>
    </submittedName>
</protein>
<dbReference type="Proteomes" id="UP000265703">
    <property type="component" value="Unassembled WGS sequence"/>
</dbReference>
<name>A0A397SAK8_9GLOM</name>
<dbReference type="AlphaFoldDB" id="A0A397SAK8"/>
<organism evidence="1 2">
    <name type="scientific">Glomus cerebriforme</name>
    <dbReference type="NCBI Taxonomy" id="658196"/>
    <lineage>
        <taxon>Eukaryota</taxon>
        <taxon>Fungi</taxon>
        <taxon>Fungi incertae sedis</taxon>
        <taxon>Mucoromycota</taxon>
        <taxon>Glomeromycotina</taxon>
        <taxon>Glomeromycetes</taxon>
        <taxon>Glomerales</taxon>
        <taxon>Glomeraceae</taxon>
        <taxon>Glomus</taxon>
    </lineage>
</organism>
<reference evidence="1 2" key="1">
    <citation type="submission" date="2018-06" db="EMBL/GenBank/DDBJ databases">
        <title>Comparative genomics reveals the genomic features of Rhizophagus irregularis, R. cerebriforme, R. diaphanum and Gigaspora rosea, and their symbiotic lifestyle signature.</title>
        <authorList>
            <person name="Morin E."/>
            <person name="San Clemente H."/>
            <person name="Chen E.C.H."/>
            <person name="De La Providencia I."/>
            <person name="Hainaut M."/>
            <person name="Kuo A."/>
            <person name="Kohler A."/>
            <person name="Murat C."/>
            <person name="Tang N."/>
            <person name="Roy S."/>
            <person name="Loubradou J."/>
            <person name="Henrissat B."/>
            <person name="Grigoriev I.V."/>
            <person name="Corradi N."/>
            <person name="Roux C."/>
            <person name="Martin F.M."/>
        </authorList>
    </citation>
    <scope>NUCLEOTIDE SEQUENCE [LARGE SCALE GENOMIC DNA]</scope>
    <source>
        <strain evidence="1 2">DAOM 227022</strain>
    </source>
</reference>
<evidence type="ECO:0000313" key="2">
    <source>
        <dbReference type="Proteomes" id="UP000265703"/>
    </source>
</evidence>
<evidence type="ECO:0000313" key="1">
    <source>
        <dbReference type="EMBL" id="RIA81766.1"/>
    </source>
</evidence>
<proteinExistence type="predicted"/>